<sequence length="171" mass="18691">MSSSKESGLSLRMVPGPSSGSSSSSHISTTQTTAPEHAGIHDTLRYGHRSLAFDTSSGADVQHPVQARLENWEQTRDDFKQTLQRNMYGIGAPLRTNFERKAVEWDPHFPSLHNYPGNGIGGSTRGGFSQLQRDILDGNDETLSPKDFLPTPVSGGPRADIHAVMERKYGI</sequence>
<organism evidence="4 5">
    <name type="scientific">Jaminaea rosea</name>
    <dbReference type="NCBI Taxonomy" id="1569628"/>
    <lineage>
        <taxon>Eukaryota</taxon>
        <taxon>Fungi</taxon>
        <taxon>Dikarya</taxon>
        <taxon>Basidiomycota</taxon>
        <taxon>Ustilaginomycotina</taxon>
        <taxon>Exobasidiomycetes</taxon>
        <taxon>Microstromatales</taxon>
        <taxon>Microstromatales incertae sedis</taxon>
        <taxon>Jaminaea</taxon>
    </lineage>
</organism>
<evidence type="ECO:0000313" key="4">
    <source>
        <dbReference type="EMBL" id="PWN27130.1"/>
    </source>
</evidence>
<evidence type="ECO:0000256" key="3">
    <source>
        <dbReference type="SAM" id="MobiDB-lite"/>
    </source>
</evidence>
<dbReference type="AlphaFoldDB" id="A0A316UPC5"/>
<dbReference type="RefSeq" id="XP_025361742.1">
    <property type="nucleotide sequence ID" value="XM_025506349.1"/>
</dbReference>
<dbReference type="GO" id="GO:0043248">
    <property type="term" value="P:proteasome assembly"/>
    <property type="evidence" value="ECO:0007669"/>
    <property type="project" value="InterPro"/>
</dbReference>
<evidence type="ECO:0000256" key="1">
    <source>
        <dbReference type="ARBA" id="ARBA00023186"/>
    </source>
</evidence>
<accession>A0A316UPC5</accession>
<gene>
    <name evidence="4" type="ORF">BDZ90DRAFT_232689</name>
</gene>
<proteinExistence type="inferred from homology"/>
<dbReference type="OrthoDB" id="15001at2759"/>
<reference evidence="4 5" key="1">
    <citation type="journal article" date="2018" name="Mol. Biol. Evol.">
        <title>Broad Genomic Sampling Reveals a Smut Pathogenic Ancestry of the Fungal Clade Ustilaginomycotina.</title>
        <authorList>
            <person name="Kijpornyongpan T."/>
            <person name="Mondo S.J."/>
            <person name="Barry K."/>
            <person name="Sandor L."/>
            <person name="Lee J."/>
            <person name="Lipzen A."/>
            <person name="Pangilinan J."/>
            <person name="LaButti K."/>
            <person name="Hainaut M."/>
            <person name="Henrissat B."/>
            <person name="Grigoriev I.V."/>
            <person name="Spatafora J.W."/>
            <person name="Aime M.C."/>
        </authorList>
    </citation>
    <scope>NUCLEOTIDE SEQUENCE [LARGE SCALE GENOMIC DNA]</scope>
    <source>
        <strain evidence="4 5">MCA 5214</strain>
    </source>
</reference>
<dbReference type="PANTHER" id="PTHR12828:SF3">
    <property type="entry name" value="PROTEASOME MATURATION PROTEIN"/>
    <property type="match status" value="1"/>
</dbReference>
<dbReference type="GO" id="GO:0005634">
    <property type="term" value="C:nucleus"/>
    <property type="evidence" value="ECO:0007669"/>
    <property type="project" value="TreeGrafter"/>
</dbReference>
<dbReference type="STRING" id="1569628.A0A316UPC5"/>
<evidence type="ECO:0000313" key="5">
    <source>
        <dbReference type="Proteomes" id="UP000245884"/>
    </source>
</evidence>
<dbReference type="Pfam" id="PF05348">
    <property type="entry name" value="UMP1"/>
    <property type="match status" value="1"/>
</dbReference>
<dbReference type="PANTHER" id="PTHR12828">
    <property type="entry name" value="PROTEASOME MATURATION PROTEIN UMP1"/>
    <property type="match status" value="1"/>
</dbReference>
<dbReference type="InterPro" id="IPR008012">
    <property type="entry name" value="Ump1"/>
</dbReference>
<feature type="region of interest" description="Disordered" evidence="3">
    <location>
        <begin position="1"/>
        <end position="38"/>
    </location>
</feature>
<evidence type="ECO:0000256" key="2">
    <source>
        <dbReference type="ARBA" id="ARBA00043974"/>
    </source>
</evidence>
<dbReference type="GO" id="GO:0005737">
    <property type="term" value="C:cytoplasm"/>
    <property type="evidence" value="ECO:0007669"/>
    <property type="project" value="TreeGrafter"/>
</dbReference>
<keyword evidence="1" id="KW-0143">Chaperone</keyword>
<protein>
    <recommendedName>
        <fullName evidence="6">Proteasome maturation factor UMP1</fullName>
    </recommendedName>
</protein>
<dbReference type="Proteomes" id="UP000245884">
    <property type="component" value="Unassembled WGS sequence"/>
</dbReference>
<keyword evidence="5" id="KW-1185">Reference proteome</keyword>
<dbReference type="EMBL" id="KZ819669">
    <property type="protein sequence ID" value="PWN27130.1"/>
    <property type="molecule type" value="Genomic_DNA"/>
</dbReference>
<comment type="similarity">
    <text evidence="2">Belongs to the POMP/UMP1 family.</text>
</comment>
<dbReference type="GeneID" id="37028172"/>
<name>A0A316UPC5_9BASI</name>
<evidence type="ECO:0008006" key="6">
    <source>
        <dbReference type="Google" id="ProtNLM"/>
    </source>
</evidence>
<feature type="compositionally biased region" description="Low complexity" evidence="3">
    <location>
        <begin position="15"/>
        <end position="25"/>
    </location>
</feature>